<feature type="transmembrane region" description="Helical" evidence="1">
    <location>
        <begin position="57"/>
        <end position="80"/>
    </location>
</feature>
<keyword evidence="1" id="KW-0472">Membrane</keyword>
<dbReference type="InterPro" id="IPR000620">
    <property type="entry name" value="EamA_dom"/>
</dbReference>
<feature type="domain" description="EamA" evidence="2">
    <location>
        <begin position="166"/>
        <end position="303"/>
    </location>
</feature>
<keyword evidence="4" id="KW-1185">Reference proteome</keyword>
<evidence type="ECO:0000259" key="2">
    <source>
        <dbReference type="Pfam" id="PF00892"/>
    </source>
</evidence>
<dbReference type="Pfam" id="PF00892">
    <property type="entry name" value="EamA"/>
    <property type="match status" value="2"/>
</dbReference>
<feature type="transmembrane region" description="Helical" evidence="1">
    <location>
        <begin position="230"/>
        <end position="251"/>
    </location>
</feature>
<protein>
    <submittedName>
        <fullName evidence="3">DMT family transporter</fullName>
    </submittedName>
</protein>
<comment type="caution">
    <text evidence="3">The sequence shown here is derived from an EMBL/GenBank/DDBJ whole genome shotgun (WGS) entry which is preliminary data.</text>
</comment>
<feature type="transmembrane region" description="Helical" evidence="1">
    <location>
        <begin position="258"/>
        <end position="278"/>
    </location>
</feature>
<dbReference type="RefSeq" id="WP_326510015.1">
    <property type="nucleotide sequence ID" value="NZ_JAWIIV010000052.1"/>
</dbReference>
<evidence type="ECO:0000256" key="1">
    <source>
        <dbReference type="SAM" id="Phobius"/>
    </source>
</evidence>
<feature type="transmembrane region" description="Helical" evidence="1">
    <location>
        <begin position="284"/>
        <end position="304"/>
    </location>
</feature>
<evidence type="ECO:0000313" key="3">
    <source>
        <dbReference type="EMBL" id="MEC4723402.1"/>
    </source>
</evidence>
<gene>
    <name evidence="3" type="ORF">RY831_30110</name>
</gene>
<feature type="transmembrane region" description="Helical" evidence="1">
    <location>
        <begin position="92"/>
        <end position="111"/>
    </location>
</feature>
<feature type="transmembrane region" description="Helical" evidence="1">
    <location>
        <begin position="28"/>
        <end position="50"/>
    </location>
</feature>
<proteinExistence type="predicted"/>
<keyword evidence="1" id="KW-1133">Transmembrane helix</keyword>
<sequence>MAVAALIMFATNVLVTKAASNKLDVSVGFLISVIVNCLISGLASGVQLVWQTSDFSWSLSGAISFAFAGIFSTYLGRWFFYESVVRLGSARASVFQVTSPAFAAVFAWLFLSERLSTIVVVGIALTICGLIVVASPARNANPKNGNHHSLLNIFSKGASWLKGSHVLLGLGSSMAYAVSTVLRGNGIREWNEPIIGALLGALAGLLVYLLTSRNTHLLFAGIRRANREGIWLYAASGMLTIVAQICAIASFRFIPVSLSNLITLCTPFIVIPCGYFLHKNSERITARTWIGAGLVFLGIALMIYMKE</sequence>
<dbReference type="InterPro" id="IPR037185">
    <property type="entry name" value="EmrE-like"/>
</dbReference>
<dbReference type="SUPFAM" id="SSF103481">
    <property type="entry name" value="Multidrug resistance efflux transporter EmrE"/>
    <property type="match status" value="2"/>
</dbReference>
<feature type="transmembrane region" description="Helical" evidence="1">
    <location>
        <begin position="118"/>
        <end position="137"/>
    </location>
</feature>
<feature type="domain" description="EamA" evidence="2">
    <location>
        <begin position="1"/>
        <end position="133"/>
    </location>
</feature>
<name>A0ABU6JJP7_9BURK</name>
<feature type="transmembrane region" description="Helical" evidence="1">
    <location>
        <begin position="190"/>
        <end position="210"/>
    </location>
</feature>
<accession>A0ABU6JJP7</accession>
<keyword evidence="1" id="KW-0812">Transmembrane</keyword>
<feature type="transmembrane region" description="Helical" evidence="1">
    <location>
        <begin position="157"/>
        <end position="178"/>
    </location>
</feature>
<dbReference type="PANTHER" id="PTHR22911">
    <property type="entry name" value="ACYL-MALONYL CONDENSING ENZYME-RELATED"/>
    <property type="match status" value="1"/>
</dbReference>
<organism evidence="3 4">
    <name type="scientific">Noviherbaspirillum album</name>
    <dbReference type="NCBI Taxonomy" id="3080276"/>
    <lineage>
        <taxon>Bacteria</taxon>
        <taxon>Pseudomonadati</taxon>
        <taxon>Pseudomonadota</taxon>
        <taxon>Betaproteobacteria</taxon>
        <taxon>Burkholderiales</taxon>
        <taxon>Oxalobacteraceae</taxon>
        <taxon>Noviherbaspirillum</taxon>
    </lineage>
</organism>
<dbReference type="Proteomes" id="UP001352263">
    <property type="component" value="Unassembled WGS sequence"/>
</dbReference>
<dbReference type="EMBL" id="JAWIIV010000052">
    <property type="protein sequence ID" value="MEC4723402.1"/>
    <property type="molecule type" value="Genomic_DNA"/>
</dbReference>
<evidence type="ECO:0000313" key="4">
    <source>
        <dbReference type="Proteomes" id="UP001352263"/>
    </source>
</evidence>
<reference evidence="3 4" key="1">
    <citation type="submission" date="2023-10" db="EMBL/GenBank/DDBJ databases">
        <title>Noviherbaspirillum sp. CPCC 100848 genome assembly.</title>
        <authorList>
            <person name="Li X.Y."/>
            <person name="Fang X.M."/>
        </authorList>
    </citation>
    <scope>NUCLEOTIDE SEQUENCE [LARGE SCALE GENOMIC DNA]</scope>
    <source>
        <strain evidence="3 4">CPCC 100848</strain>
    </source>
</reference>